<proteinExistence type="predicted"/>
<dbReference type="PANTHER" id="PTHR42085:SF2">
    <property type="entry name" value="F-BOX DOMAIN-CONTAINING PROTEIN"/>
    <property type="match status" value="1"/>
</dbReference>
<accession>A0A0N1H4N8</accession>
<organism evidence="2 3">
    <name type="scientific">Cyphellophora attinorum</name>
    <dbReference type="NCBI Taxonomy" id="1664694"/>
    <lineage>
        <taxon>Eukaryota</taxon>
        <taxon>Fungi</taxon>
        <taxon>Dikarya</taxon>
        <taxon>Ascomycota</taxon>
        <taxon>Pezizomycotina</taxon>
        <taxon>Eurotiomycetes</taxon>
        <taxon>Chaetothyriomycetidae</taxon>
        <taxon>Chaetothyriales</taxon>
        <taxon>Cyphellophoraceae</taxon>
        <taxon>Cyphellophora</taxon>
    </lineage>
</organism>
<gene>
    <name evidence="2" type="ORF">AB675_7667</name>
</gene>
<evidence type="ECO:0000259" key="1">
    <source>
        <dbReference type="Pfam" id="PF20150"/>
    </source>
</evidence>
<dbReference type="VEuPathDB" id="FungiDB:AB675_7667"/>
<dbReference type="GeneID" id="28739933"/>
<dbReference type="RefSeq" id="XP_018000260.1">
    <property type="nucleotide sequence ID" value="XM_018148053.1"/>
</dbReference>
<reference evidence="2 3" key="1">
    <citation type="submission" date="2015-06" db="EMBL/GenBank/DDBJ databases">
        <title>Draft genome of the ant-associated black yeast Phialophora attae CBS 131958.</title>
        <authorList>
            <person name="Moreno L.F."/>
            <person name="Stielow B.J."/>
            <person name="de Hoog S."/>
            <person name="Vicente V.A."/>
            <person name="Weiss V.A."/>
            <person name="de Vries M."/>
            <person name="Cruz L.M."/>
            <person name="Souza E.M."/>
        </authorList>
    </citation>
    <scope>NUCLEOTIDE SEQUENCE [LARGE SCALE GENOMIC DNA]</scope>
    <source>
        <strain evidence="2 3">CBS 131958</strain>
    </source>
</reference>
<evidence type="ECO:0000313" key="2">
    <source>
        <dbReference type="EMBL" id="KPI40297.1"/>
    </source>
</evidence>
<dbReference type="AlphaFoldDB" id="A0A0N1H4N8"/>
<dbReference type="Pfam" id="PF20150">
    <property type="entry name" value="2EXR"/>
    <property type="match status" value="1"/>
</dbReference>
<dbReference type="EMBL" id="LFJN01000012">
    <property type="protein sequence ID" value="KPI40297.1"/>
    <property type="molecule type" value="Genomic_DNA"/>
</dbReference>
<dbReference type="Proteomes" id="UP000038010">
    <property type="component" value="Unassembled WGS sequence"/>
</dbReference>
<protein>
    <recommendedName>
        <fullName evidence="1">2EXR domain-containing protein</fullName>
    </recommendedName>
</protein>
<comment type="caution">
    <text evidence="2">The sequence shown here is derived from an EMBL/GenBank/DDBJ whole genome shotgun (WGS) entry which is preliminary data.</text>
</comment>
<keyword evidence="3" id="KW-1185">Reference proteome</keyword>
<dbReference type="PANTHER" id="PTHR42085">
    <property type="entry name" value="F-BOX DOMAIN-CONTAINING PROTEIN"/>
    <property type="match status" value="1"/>
</dbReference>
<name>A0A0N1H4N8_9EURO</name>
<dbReference type="InterPro" id="IPR045518">
    <property type="entry name" value="2EXR"/>
</dbReference>
<evidence type="ECO:0000313" key="3">
    <source>
        <dbReference type="Proteomes" id="UP000038010"/>
    </source>
</evidence>
<dbReference type="InterPro" id="IPR038883">
    <property type="entry name" value="AN11006-like"/>
</dbReference>
<sequence>MVLTRAAAQRGANADTIVDEQTSESEKPFRFLDLPTEIRQMVYELHFVGVRHLAVDVPGHLVQSTMPNIFAAKQHKIPPLLLACRTIRAEAMPVFSSKLTVHIHRGLGRNTRHRQARASTALAHYLCSSTALVIHGFDRVPYPGKLELPSMPALKVLRFFVYNNGIGQASVFRDHAVHVQWFRETGMLALRQGGSVEPGVRVFAELNGKCAYLGRIGSV</sequence>
<dbReference type="OrthoDB" id="5314997at2759"/>
<feature type="domain" description="2EXR" evidence="1">
    <location>
        <begin position="30"/>
        <end position="97"/>
    </location>
</feature>